<evidence type="ECO:0000313" key="3">
    <source>
        <dbReference type="EMBL" id="WCT77373.1"/>
    </source>
</evidence>
<reference evidence="3 4" key="1">
    <citation type="submission" date="2023-02" db="EMBL/GenBank/DDBJ databases">
        <title>Genome sequence of Novosphingobium humi KACC 19094.</title>
        <authorList>
            <person name="Kim S."/>
            <person name="Heo J."/>
            <person name="Kwon S.-W."/>
        </authorList>
    </citation>
    <scope>NUCLEOTIDE SEQUENCE [LARGE SCALE GENOMIC DNA]</scope>
    <source>
        <strain evidence="3 4">KACC 19094</strain>
    </source>
</reference>
<sequence length="387" mass="42788">MHGVALPKAREKGKGTATWPGRLKAIALANRLFLAIVILPTLVVALYEGLIASDQYESSADFVVRHAESGSSSGGFGQLLGFSFGSSATTSESYMVQEYLLSHDAVARLRSQNDLVGIFRREGTDWISRLWSNTPTPERLLKFYRHQVNMQQDDTSGIVHLTVRTFRPQDSYGVARSLLQMGEEQINLINQRTYNDQVANSQRELEEASRQLLAIQGKLTGYRRVNADIDPESTGKAQVNLVSALTANLVQAKARLQAMEGVVAHNSPQYIAMARQVQALESQVAGQSGKIAGPDHSVASRLSDYEQLVIQREQVAKTYTAAAAQFEQAKAEAKRKQLYLIRVVNPNLPVKSEFPKRGETILTVLISLFFAYAIGWLLWAGVKEHSL</sequence>
<keyword evidence="2" id="KW-0472">Membrane</keyword>
<keyword evidence="4" id="KW-1185">Reference proteome</keyword>
<dbReference type="RefSeq" id="WP_273617750.1">
    <property type="nucleotide sequence ID" value="NZ_CP117417.1"/>
</dbReference>
<feature type="coiled-coil region" evidence="1">
    <location>
        <begin position="191"/>
        <end position="218"/>
    </location>
</feature>
<evidence type="ECO:0000256" key="2">
    <source>
        <dbReference type="SAM" id="Phobius"/>
    </source>
</evidence>
<gene>
    <name evidence="3" type="ORF">PQ457_15885</name>
</gene>
<evidence type="ECO:0000313" key="4">
    <source>
        <dbReference type="Proteomes" id="UP001218231"/>
    </source>
</evidence>
<evidence type="ECO:0000256" key="1">
    <source>
        <dbReference type="SAM" id="Coils"/>
    </source>
</evidence>
<dbReference type="PANTHER" id="PTHR32309:SF13">
    <property type="entry name" value="FERRIC ENTEROBACTIN TRANSPORT PROTEIN FEPE"/>
    <property type="match status" value="1"/>
</dbReference>
<dbReference type="Proteomes" id="UP001218231">
    <property type="component" value="Chromosome"/>
</dbReference>
<keyword evidence="1" id="KW-0175">Coiled coil</keyword>
<keyword evidence="2" id="KW-1133">Transmembrane helix</keyword>
<feature type="transmembrane region" description="Helical" evidence="2">
    <location>
        <begin position="361"/>
        <end position="382"/>
    </location>
</feature>
<keyword evidence="2" id="KW-0812">Transmembrane</keyword>
<protein>
    <submittedName>
        <fullName evidence="3">Lipopolysaccharide biosynthesis protein</fullName>
    </submittedName>
</protein>
<proteinExistence type="predicted"/>
<dbReference type="PANTHER" id="PTHR32309">
    <property type="entry name" value="TYROSINE-PROTEIN KINASE"/>
    <property type="match status" value="1"/>
</dbReference>
<dbReference type="InterPro" id="IPR050445">
    <property type="entry name" value="Bact_polysacc_biosynth/exp"/>
</dbReference>
<name>A0ABY7TVW9_9SPHN</name>
<dbReference type="EMBL" id="CP117417">
    <property type="protein sequence ID" value="WCT77373.1"/>
    <property type="molecule type" value="Genomic_DNA"/>
</dbReference>
<accession>A0ABY7TVW9</accession>
<organism evidence="3 4">
    <name type="scientific">Novosphingobium humi</name>
    <dbReference type="NCBI Taxonomy" id="2282397"/>
    <lineage>
        <taxon>Bacteria</taxon>
        <taxon>Pseudomonadati</taxon>
        <taxon>Pseudomonadota</taxon>
        <taxon>Alphaproteobacteria</taxon>
        <taxon>Sphingomonadales</taxon>
        <taxon>Sphingomonadaceae</taxon>
        <taxon>Novosphingobium</taxon>
    </lineage>
</organism>
<feature type="transmembrane region" description="Helical" evidence="2">
    <location>
        <begin position="28"/>
        <end position="47"/>
    </location>
</feature>